<evidence type="ECO:0000256" key="2">
    <source>
        <dbReference type="ARBA" id="ARBA00022741"/>
    </source>
</evidence>
<dbReference type="InterPro" id="IPR027417">
    <property type="entry name" value="P-loop_NTPase"/>
</dbReference>
<dbReference type="Pfam" id="PF23598">
    <property type="entry name" value="LRR_14"/>
    <property type="match status" value="2"/>
</dbReference>
<evidence type="ECO:0000256" key="3">
    <source>
        <dbReference type="ARBA" id="ARBA00022821"/>
    </source>
</evidence>
<keyword evidence="1" id="KW-0677">Repeat</keyword>
<dbReference type="EMBL" id="CP144691">
    <property type="protein sequence ID" value="WVY95037.1"/>
    <property type="molecule type" value="Genomic_DNA"/>
</dbReference>
<feature type="domain" description="AAA+ ATPase" evidence="4">
    <location>
        <begin position="182"/>
        <end position="332"/>
    </location>
</feature>
<name>A0AAQ3RJF7_VIGMU</name>
<dbReference type="PRINTS" id="PR00364">
    <property type="entry name" value="DISEASERSIST"/>
</dbReference>
<evidence type="ECO:0000313" key="5">
    <source>
        <dbReference type="EMBL" id="WVY95037.1"/>
    </source>
</evidence>
<dbReference type="PANTHER" id="PTHR23155:SF1052">
    <property type="entry name" value="DISEASE RESISTANCE PROTEIN RPM1"/>
    <property type="match status" value="1"/>
</dbReference>
<dbReference type="InterPro" id="IPR041118">
    <property type="entry name" value="Rx_N"/>
</dbReference>
<dbReference type="Pfam" id="PF23559">
    <property type="entry name" value="WHD_DRP"/>
    <property type="match status" value="2"/>
</dbReference>
<dbReference type="FunFam" id="3.40.50.300:FF:001091">
    <property type="entry name" value="Probable disease resistance protein At1g61300"/>
    <property type="match status" value="2"/>
</dbReference>
<dbReference type="FunFam" id="1.10.10.10:FF:000322">
    <property type="entry name" value="Probable disease resistance protein At1g63360"/>
    <property type="match status" value="2"/>
</dbReference>
<dbReference type="InterPro" id="IPR032675">
    <property type="entry name" value="LRR_dom_sf"/>
</dbReference>
<dbReference type="SUPFAM" id="SSF52540">
    <property type="entry name" value="P-loop containing nucleoside triphosphate hydrolases"/>
    <property type="match status" value="2"/>
</dbReference>
<dbReference type="InterPro" id="IPR058922">
    <property type="entry name" value="WHD_DRP"/>
</dbReference>
<evidence type="ECO:0000259" key="4">
    <source>
        <dbReference type="SMART" id="SM00382"/>
    </source>
</evidence>
<dbReference type="Gene3D" id="3.80.10.10">
    <property type="entry name" value="Ribonuclease Inhibitor"/>
    <property type="match status" value="4"/>
</dbReference>
<dbReference type="Gene3D" id="1.10.10.10">
    <property type="entry name" value="Winged helix-like DNA-binding domain superfamily/Winged helix DNA-binding domain"/>
    <property type="match status" value="2"/>
</dbReference>
<feature type="domain" description="AAA+ ATPase" evidence="4">
    <location>
        <begin position="1073"/>
        <end position="1215"/>
    </location>
</feature>
<dbReference type="Gene3D" id="3.40.50.300">
    <property type="entry name" value="P-loop containing nucleotide triphosphate hydrolases"/>
    <property type="match status" value="2"/>
</dbReference>
<evidence type="ECO:0000256" key="1">
    <source>
        <dbReference type="ARBA" id="ARBA00022737"/>
    </source>
</evidence>
<organism evidence="5 6">
    <name type="scientific">Vigna mungo</name>
    <name type="common">Black gram</name>
    <name type="synonym">Phaseolus mungo</name>
    <dbReference type="NCBI Taxonomy" id="3915"/>
    <lineage>
        <taxon>Eukaryota</taxon>
        <taxon>Viridiplantae</taxon>
        <taxon>Streptophyta</taxon>
        <taxon>Embryophyta</taxon>
        <taxon>Tracheophyta</taxon>
        <taxon>Spermatophyta</taxon>
        <taxon>Magnoliopsida</taxon>
        <taxon>eudicotyledons</taxon>
        <taxon>Gunneridae</taxon>
        <taxon>Pentapetalae</taxon>
        <taxon>rosids</taxon>
        <taxon>fabids</taxon>
        <taxon>Fabales</taxon>
        <taxon>Fabaceae</taxon>
        <taxon>Papilionoideae</taxon>
        <taxon>50 kb inversion clade</taxon>
        <taxon>NPAAA clade</taxon>
        <taxon>indigoferoid/millettioid clade</taxon>
        <taxon>Phaseoleae</taxon>
        <taxon>Vigna</taxon>
    </lineage>
</organism>
<dbReference type="Pfam" id="PF18052">
    <property type="entry name" value="Rx_N"/>
    <property type="match status" value="2"/>
</dbReference>
<dbReference type="InterPro" id="IPR003593">
    <property type="entry name" value="AAA+_ATPase"/>
</dbReference>
<dbReference type="Pfam" id="PF00931">
    <property type="entry name" value="NB-ARC"/>
    <property type="match status" value="2"/>
</dbReference>
<dbReference type="GO" id="GO:0098542">
    <property type="term" value="P:defense response to other organism"/>
    <property type="evidence" value="ECO:0007669"/>
    <property type="project" value="TreeGrafter"/>
</dbReference>
<reference evidence="5 6" key="1">
    <citation type="journal article" date="2023" name="Life. Sci Alliance">
        <title>Evolutionary insights into 3D genome organization and epigenetic landscape of Vigna mungo.</title>
        <authorList>
            <person name="Junaid A."/>
            <person name="Singh B."/>
            <person name="Bhatia S."/>
        </authorList>
    </citation>
    <scope>NUCLEOTIDE SEQUENCE [LARGE SCALE GENOMIC DNA]</scope>
    <source>
        <strain evidence="5">Urdbean</strain>
    </source>
</reference>
<keyword evidence="2" id="KW-0547">Nucleotide-binding</keyword>
<evidence type="ECO:0000313" key="6">
    <source>
        <dbReference type="Proteomes" id="UP001374535"/>
    </source>
</evidence>
<dbReference type="Proteomes" id="UP001374535">
    <property type="component" value="Chromosome 10"/>
</dbReference>
<sequence>MAEQVVLAAGECILKLLWEAVKRLKNLPDDVGKMRDELDELKINLEDKEADGENVATMRNKKKQALKATFLTEDVIDEYLILVEEKQPQDDRGWAAFPSKAAYHIQTLIPRFQISYKIESNLSVVRRTNESFRNNRPQSTQNNNVTFNQLRMEGLFMEEQEVVGLAGPTEILKDWLKNGQEERTVIFVVGVPGVGKTTLAKHVFNKVCSDFEHHAFFTVSQSNTVEELWGSMYERYMKSKPPSDNCILIEEVRGYLRGKRYVLLFDDVWEENFWDDIKKVLIDNKNKSRIIITTRKENVANSCRNSPFFKEYKLEEPLTEEECLRLLHKNAGYSSDCPEELKDISLEIVRKCRALPLAIAVAGGVLKEKDRSAHEWGLFSEELNRNPDLNITKIVGLSYDNLPIHLRLCLLYFGMYPKDYEIKSGRLVRQWVAEGFVTYEDRKTLEEVAHGYLLYLVERNLVQVTSYPRKEKVKKCRVSDSIHDMILTKVKDTCFGKYIGGGHDQSQSSELVRRLTIETNTDLNRRIKRSLIRSIIIITGKQEKAWSVDLESKILKDEMPLKVLDFEDCGLLCVPKKLGNLIYLRYLSFRGTQIKVLPKSIGKLVNLETLDIRQTQVCEVPKEIRKLRKLRHLLTPDSVSSSIQWKDIGGMTMLEKIPQVRMEDDGVAIREVGKLKQLRNLRVLCFDGEHITLLFYSINEMEHLQALRIEKSNDGIVVDLNTTSTISELRKLFLDLKLERLPNWIPQLHNLERLTLRHSDLTNDPLESLKDMPSLLVLSLSHAYEGQTLHFQSGGFKKLRKLNLEHLWNLNSILIDETALQCLEHLNLKGLDELRKVPDGIKHLKKLKFLLVPSMPTQFVQEIDRIWRINYGYMSFATKVAETSIPFARRYLPPKLFEALKMMRDLSKEVAEITDEHGSLLDFIDDADKLADAEEDVKRRDRMKERLMRLREATFRTEDVIDEYCIRVKEKQPQHGPRWAASLSKTVHSIKTFILRLQIACKIQDEKSVVRDEKVGFESQYFSEKILNSSRENKNVTFNQLRMDPLFMKEEEVVGLAGPTERLTDWLTNGREERTVISVVGIAGVGKTTLAKHVFDRVHRYFECHALITVSQSYTVEELLRNMVRKLCKERKEDPHCKISTMDRGSLIEEVRDRLHQKRYVVLFDDVWNEKFWDDIQSALIDDNNKSRIIITTRHEKVAVFCKKSSFVEVHKLEEPLKDESFRLFCRKAFKYGSAGGCPEELKDLSLEIVRKCKGLPLAIVAIGGVLSQKDENAKEWRLFSQNLSSELKRNPDLNIITKIIGLSYDNLPSHLRLCLLYFGMYPKDYEIESERLVRQWVAEGFVTHEEGKTLEEVAHEYLLGLVRRSLVQVSSFSMEGKVKKCRVHDLIHDMIRTKMKDKCFGEYVGGGHDQSETSELVRRLTIQANNDLNRRIKRSHIRSIIVIPGKKEELLSVHLVRKIPTDYMLLKVLDFEDCGLLCVPKKLGNLIYLRYLSFRGTQIKVLPKSIGKLVNLETLDIRQTQVCEVPKEIRKLRKLRHLLTPDSVSSSIQWKDIGGMTMLEKIPQVRMEDDGVAIREVGKLKQLRNLRVLCFDGEHITLLFYSINEMEHLQALRIEKSNDGIVVDLNTTSTISELRKLFLDLKLEKLPNWIPQLHNLERLTLRHSDLTNDPLESLKDMPSLLVLSLSHAYEGQSLHFQPGGFKKLRMLNLEHLWNLNSILIAETALQSLEHLKLKGLDELRTVPDGIQHLKKLKFLLVPSMPTQFVKEIDRIGKNQHWNINYGYM</sequence>
<dbReference type="InterPro" id="IPR055414">
    <property type="entry name" value="LRR_R13L4/SHOC2-like"/>
</dbReference>
<dbReference type="Gene3D" id="1.20.5.4130">
    <property type="match status" value="2"/>
</dbReference>
<keyword evidence="6" id="KW-1185">Reference proteome</keyword>
<dbReference type="InterPro" id="IPR042197">
    <property type="entry name" value="Apaf_helical"/>
</dbReference>
<accession>A0AAQ3RJF7</accession>
<protein>
    <recommendedName>
        <fullName evidence="4">AAA+ ATPase domain-containing protein</fullName>
    </recommendedName>
</protein>
<dbReference type="Gene3D" id="1.10.8.430">
    <property type="entry name" value="Helical domain of apoptotic protease-activating factors"/>
    <property type="match status" value="2"/>
</dbReference>
<dbReference type="GO" id="GO:0043531">
    <property type="term" value="F:ADP binding"/>
    <property type="evidence" value="ECO:0007669"/>
    <property type="project" value="InterPro"/>
</dbReference>
<gene>
    <name evidence="5" type="ORF">V8G54_034125</name>
</gene>
<dbReference type="PANTHER" id="PTHR23155">
    <property type="entry name" value="DISEASE RESISTANCE PROTEIN RP"/>
    <property type="match status" value="1"/>
</dbReference>
<dbReference type="InterPro" id="IPR002182">
    <property type="entry name" value="NB-ARC"/>
</dbReference>
<dbReference type="SMART" id="SM00382">
    <property type="entry name" value="AAA"/>
    <property type="match status" value="2"/>
</dbReference>
<keyword evidence="3" id="KW-0611">Plant defense</keyword>
<dbReference type="InterPro" id="IPR036388">
    <property type="entry name" value="WH-like_DNA-bd_sf"/>
</dbReference>
<dbReference type="SUPFAM" id="SSF52058">
    <property type="entry name" value="L domain-like"/>
    <property type="match status" value="2"/>
</dbReference>
<dbReference type="InterPro" id="IPR044974">
    <property type="entry name" value="Disease_R_plants"/>
</dbReference>
<proteinExistence type="predicted"/>